<name>A0A1L3JDH0_9SPHN</name>
<dbReference type="PROSITE" id="PS50893">
    <property type="entry name" value="ABC_TRANSPORTER_2"/>
    <property type="match status" value="1"/>
</dbReference>
<dbReference type="InterPro" id="IPR003593">
    <property type="entry name" value="AAA+_ATPase"/>
</dbReference>
<dbReference type="PANTHER" id="PTHR43499:SF1">
    <property type="entry name" value="ABC TRANSPORTER I FAMILY MEMBER 1"/>
    <property type="match status" value="1"/>
</dbReference>
<dbReference type="STRING" id="1913578.LPB140_10190"/>
<dbReference type="InterPro" id="IPR003439">
    <property type="entry name" value="ABC_transporter-like_ATP-bd"/>
</dbReference>
<evidence type="ECO:0000259" key="7">
    <source>
        <dbReference type="PROSITE" id="PS50893"/>
    </source>
</evidence>
<evidence type="ECO:0000256" key="2">
    <source>
        <dbReference type="ARBA" id="ARBA00022741"/>
    </source>
</evidence>
<dbReference type="GO" id="GO:0022857">
    <property type="term" value="F:transmembrane transporter activity"/>
    <property type="evidence" value="ECO:0007669"/>
    <property type="project" value="InterPro"/>
</dbReference>
<dbReference type="Gene3D" id="3.40.50.300">
    <property type="entry name" value="P-loop containing nucleotide triphosphate hydrolases"/>
    <property type="match status" value="1"/>
</dbReference>
<keyword evidence="5" id="KW-1278">Translocase</keyword>
<evidence type="ECO:0000256" key="6">
    <source>
        <dbReference type="ARBA" id="ARBA00023136"/>
    </source>
</evidence>
<gene>
    <name evidence="8" type="ORF">LPB140_10190</name>
</gene>
<dbReference type="Pfam" id="PF00005">
    <property type="entry name" value="ABC_tran"/>
    <property type="match status" value="1"/>
</dbReference>
<keyword evidence="9" id="KW-1185">Reference proteome</keyword>
<dbReference type="SMART" id="SM00382">
    <property type="entry name" value="AAA"/>
    <property type="match status" value="1"/>
</dbReference>
<sequence length="199" mass="21518">MGLGQAYPASLSIQHLCCMRSGRLVLDNINLSLTGGQMAWVKGPNGCGKSTLLRCISGLIPAFDGEITYHGIISLHDGNAALDEELSVENALKFWANLDDIAADKLAQSAEIFGLGHIMDIPVHMLSTGQRQRAALTRTICGNADIWLLDEPYNGLDQHNVAMLNHAIKIHLDNGGMVIITSHNDIIIENITPIILDLS</sequence>
<reference evidence="8 9" key="1">
    <citation type="submission" date="2016-11" db="EMBL/GenBank/DDBJ databases">
        <title>Sphingorhabdus sp. LPB0140, isolated from marine environment.</title>
        <authorList>
            <person name="Kim E."/>
            <person name="Yi H."/>
        </authorList>
    </citation>
    <scope>NUCLEOTIDE SEQUENCE [LARGE SCALE GENOMIC DNA]</scope>
    <source>
        <strain evidence="8 9">LPB0140</strain>
    </source>
</reference>
<dbReference type="PANTHER" id="PTHR43499">
    <property type="entry name" value="ABC TRANSPORTER I FAMILY MEMBER 1"/>
    <property type="match status" value="1"/>
</dbReference>
<dbReference type="InterPro" id="IPR005895">
    <property type="entry name" value="ABC_transptr_haem_export_CcmA"/>
</dbReference>
<dbReference type="Proteomes" id="UP000242561">
    <property type="component" value="Chromosome"/>
</dbReference>
<keyword evidence="2" id="KW-0547">Nucleotide-binding</keyword>
<evidence type="ECO:0000313" key="9">
    <source>
        <dbReference type="Proteomes" id="UP000242561"/>
    </source>
</evidence>
<feature type="domain" description="ABC transporter" evidence="7">
    <location>
        <begin position="11"/>
        <end position="199"/>
    </location>
</feature>
<evidence type="ECO:0000313" key="8">
    <source>
        <dbReference type="EMBL" id="APG63093.1"/>
    </source>
</evidence>
<dbReference type="GO" id="GO:0005524">
    <property type="term" value="F:ATP binding"/>
    <property type="evidence" value="ECO:0007669"/>
    <property type="project" value="UniProtKB-KW"/>
</dbReference>
<evidence type="ECO:0000256" key="4">
    <source>
        <dbReference type="ARBA" id="ARBA00022840"/>
    </source>
</evidence>
<dbReference type="GO" id="GO:0016887">
    <property type="term" value="F:ATP hydrolysis activity"/>
    <property type="evidence" value="ECO:0007669"/>
    <property type="project" value="InterPro"/>
</dbReference>
<accession>A0A1L3JDH0</accession>
<keyword evidence="1" id="KW-0813">Transport</keyword>
<dbReference type="NCBIfam" id="TIGR01189">
    <property type="entry name" value="ccmA"/>
    <property type="match status" value="1"/>
</dbReference>
<evidence type="ECO:0000256" key="3">
    <source>
        <dbReference type="ARBA" id="ARBA00022748"/>
    </source>
</evidence>
<dbReference type="EMBL" id="CP018154">
    <property type="protein sequence ID" value="APG63093.1"/>
    <property type="molecule type" value="Genomic_DNA"/>
</dbReference>
<dbReference type="GO" id="GO:0017004">
    <property type="term" value="P:cytochrome complex assembly"/>
    <property type="evidence" value="ECO:0007669"/>
    <property type="project" value="UniProtKB-KW"/>
</dbReference>
<organism evidence="8 9">
    <name type="scientific">Sphingorhabdus lutea</name>
    <dbReference type="NCBI Taxonomy" id="1913578"/>
    <lineage>
        <taxon>Bacteria</taxon>
        <taxon>Pseudomonadati</taxon>
        <taxon>Pseudomonadota</taxon>
        <taxon>Alphaproteobacteria</taxon>
        <taxon>Sphingomonadales</taxon>
        <taxon>Sphingomonadaceae</taxon>
        <taxon>Sphingorhabdus</taxon>
    </lineage>
</organism>
<protein>
    <submittedName>
        <fullName evidence="8">Heme ABC exporter, ATP-binding protein CcmA</fullName>
    </submittedName>
</protein>
<dbReference type="InterPro" id="IPR027417">
    <property type="entry name" value="P-loop_NTPase"/>
</dbReference>
<proteinExistence type="predicted"/>
<dbReference type="OrthoDB" id="9800654at2"/>
<dbReference type="AlphaFoldDB" id="A0A1L3JDH0"/>
<dbReference type="KEGG" id="sphl:LPB140_10190"/>
<evidence type="ECO:0000256" key="5">
    <source>
        <dbReference type="ARBA" id="ARBA00022967"/>
    </source>
</evidence>
<keyword evidence="4 8" id="KW-0067">ATP-binding</keyword>
<dbReference type="RefSeq" id="WP_072559745.1">
    <property type="nucleotide sequence ID" value="NZ_CP018154.1"/>
</dbReference>
<keyword evidence="3" id="KW-0201">Cytochrome c-type biogenesis</keyword>
<evidence type="ECO:0000256" key="1">
    <source>
        <dbReference type="ARBA" id="ARBA00022448"/>
    </source>
</evidence>
<dbReference type="SUPFAM" id="SSF52540">
    <property type="entry name" value="P-loop containing nucleoside triphosphate hydrolases"/>
    <property type="match status" value="1"/>
</dbReference>
<keyword evidence="6" id="KW-0472">Membrane</keyword>